<protein>
    <submittedName>
        <fullName evidence="3">Crp/Fnr family transcriptional regulator</fullName>
    </submittedName>
</protein>
<evidence type="ECO:0000313" key="3">
    <source>
        <dbReference type="EMBL" id="QCI60792.2"/>
    </source>
</evidence>
<dbReference type="InterPro" id="IPR014710">
    <property type="entry name" value="RmlC-like_jellyroll"/>
</dbReference>
<evidence type="ECO:0000256" key="1">
    <source>
        <dbReference type="SAM" id="MobiDB-lite"/>
    </source>
</evidence>
<dbReference type="Pfam" id="PF00027">
    <property type="entry name" value="cNMP_binding"/>
    <property type="match status" value="1"/>
</dbReference>
<dbReference type="InterPro" id="IPR000595">
    <property type="entry name" value="cNMP-bd_dom"/>
</dbReference>
<dbReference type="AlphaFoldDB" id="A0A856I3U4"/>
<reference evidence="4" key="1">
    <citation type="submission" date="2018-12" db="EMBL/GenBank/DDBJ databases">
        <title>Dusodibacter welbiota gen. nov., sp. nov., isolated from human faeces and emended description of the Oscillibacter genus.</title>
        <authorList>
            <person name="Le Roy T."/>
            <person name="Van der Smissen P."/>
            <person name="Delzenne N."/>
            <person name="Muccioli G."/>
            <person name="Collet J.F."/>
            <person name="Cani P.D."/>
        </authorList>
    </citation>
    <scope>NUCLEOTIDE SEQUENCE [LARGE SCALE GENOMIC DNA]</scope>
    <source>
        <strain evidence="4">J115</strain>
    </source>
</reference>
<dbReference type="KEGG" id="obj:EIO64_17560"/>
<dbReference type="InterPro" id="IPR018490">
    <property type="entry name" value="cNMP-bd_dom_sf"/>
</dbReference>
<sequence length="208" mass="23628">MHIQDCLEEILHLEDTDLAASLADASRLFSCKKRQLVAKPDACSDWIPFLVSGVIRGYLTDEKGRDITDCFLYRPGEAVLSLSILTASFPINFEALTDCVLLSIPTQLLAEQFQQSAELQQLYSSYLLEKLKLERELKLLLGISSAMERYQWFLRRYPELADVVSIKHIASFLCMSPVSLSRLRGQLRKRGEEPPVKQSRLSEKSGLF</sequence>
<accession>A0A856I3U4</accession>
<dbReference type="EMBL" id="CP034413">
    <property type="protein sequence ID" value="QCI60792.2"/>
    <property type="molecule type" value="Genomic_DNA"/>
</dbReference>
<gene>
    <name evidence="3" type="ORF">EIO64_17560</name>
</gene>
<dbReference type="Proteomes" id="UP000298642">
    <property type="component" value="Chromosome"/>
</dbReference>
<feature type="domain" description="Cyclic nucleotide-binding" evidence="2">
    <location>
        <begin position="33"/>
        <end position="115"/>
    </location>
</feature>
<dbReference type="SUPFAM" id="SSF51206">
    <property type="entry name" value="cAMP-binding domain-like"/>
    <property type="match status" value="1"/>
</dbReference>
<proteinExistence type="predicted"/>
<evidence type="ECO:0000259" key="2">
    <source>
        <dbReference type="Pfam" id="PF00027"/>
    </source>
</evidence>
<dbReference type="RefSeq" id="WP_158629838.1">
    <property type="nucleotide sequence ID" value="NZ_CP034413.3"/>
</dbReference>
<feature type="region of interest" description="Disordered" evidence="1">
    <location>
        <begin position="189"/>
        <end position="208"/>
    </location>
</feature>
<keyword evidence="4" id="KW-1185">Reference proteome</keyword>
<dbReference type="Gene3D" id="2.60.120.10">
    <property type="entry name" value="Jelly Rolls"/>
    <property type="match status" value="1"/>
</dbReference>
<dbReference type="CDD" id="cd00038">
    <property type="entry name" value="CAP_ED"/>
    <property type="match status" value="1"/>
</dbReference>
<name>A0A856I3U4_9FIRM</name>
<evidence type="ECO:0000313" key="4">
    <source>
        <dbReference type="Proteomes" id="UP000298642"/>
    </source>
</evidence>
<organism evidence="3 4">
    <name type="scientific">Dysosmobacter welbionis</name>
    <dbReference type="NCBI Taxonomy" id="2093857"/>
    <lineage>
        <taxon>Bacteria</taxon>
        <taxon>Bacillati</taxon>
        <taxon>Bacillota</taxon>
        <taxon>Clostridia</taxon>
        <taxon>Eubacteriales</taxon>
        <taxon>Oscillospiraceae</taxon>
        <taxon>Dysosmobacter</taxon>
    </lineage>
</organism>